<dbReference type="Proteomes" id="UP000260680">
    <property type="component" value="Unassembled WGS sequence"/>
</dbReference>
<evidence type="ECO:0000313" key="1">
    <source>
        <dbReference type="EMBL" id="RFZ76102.1"/>
    </source>
</evidence>
<dbReference type="PANTHER" id="PTHR35866">
    <property type="entry name" value="PUTATIVE-RELATED"/>
    <property type="match status" value="1"/>
</dbReference>
<evidence type="ECO:0000313" key="2">
    <source>
        <dbReference type="Proteomes" id="UP000260680"/>
    </source>
</evidence>
<dbReference type="RefSeq" id="WP_117419717.1">
    <property type="nucleotide sequence ID" value="NZ_QOHO01000105.1"/>
</dbReference>
<protein>
    <submittedName>
        <fullName evidence="1">YkgJ family cysteine cluster protein</fullName>
    </submittedName>
</protein>
<dbReference type="AlphaFoldDB" id="A0A3E2N549"/>
<dbReference type="Pfam" id="PF03692">
    <property type="entry name" value="CxxCxxCC"/>
    <property type="match status" value="1"/>
</dbReference>
<accession>A0A3E2N549</accession>
<dbReference type="InterPro" id="IPR005358">
    <property type="entry name" value="Puta_zinc/iron-chelating_dom"/>
</dbReference>
<gene>
    <name evidence="1" type="ORF">DS742_25345</name>
</gene>
<proteinExistence type="predicted"/>
<comment type="caution">
    <text evidence="1">The sequence shown here is derived from an EMBL/GenBank/DDBJ whole genome shotgun (WGS) entry which is preliminary data.</text>
</comment>
<name>A0A3E2N549_9FIRM</name>
<reference evidence="1 2" key="1">
    <citation type="submission" date="2018-07" db="EMBL/GenBank/DDBJ databases">
        <title>New species, Clostridium PI-S10-A1B.</title>
        <authorList>
            <person name="Krishna G."/>
            <person name="Summeta K."/>
            <person name="Shikha S."/>
            <person name="Prabhu P.B."/>
            <person name="Suresh K."/>
        </authorList>
    </citation>
    <scope>NUCLEOTIDE SEQUENCE [LARGE SCALE GENOMIC DNA]</scope>
    <source>
        <strain evidence="1 2">PI-S10-A1B</strain>
    </source>
</reference>
<dbReference type="PANTHER" id="PTHR35866:SF2">
    <property type="entry name" value="YKGJ FAMILY CYSTEINE CLUSTER PROTEIN"/>
    <property type="match status" value="1"/>
</dbReference>
<dbReference type="OrthoDB" id="9810361at2"/>
<organism evidence="1 2">
    <name type="scientific">Lacrimispora amygdalina</name>
    <dbReference type="NCBI Taxonomy" id="253257"/>
    <lineage>
        <taxon>Bacteria</taxon>
        <taxon>Bacillati</taxon>
        <taxon>Bacillota</taxon>
        <taxon>Clostridia</taxon>
        <taxon>Lachnospirales</taxon>
        <taxon>Lachnospiraceae</taxon>
        <taxon>Lacrimispora</taxon>
    </lineage>
</organism>
<dbReference type="EMBL" id="QOHO01000105">
    <property type="protein sequence ID" value="RFZ76102.1"/>
    <property type="molecule type" value="Genomic_DNA"/>
</dbReference>
<sequence length="236" mass="27181">MDNRLQNIVEHFDEIKIGVDEPFQFHCTQCGKCCVNREDILLNPKDLYNLAKELNLSPEEVINRYGESYIGDSSRIPIVRLKPQGSIKRCPLLKDRRCSVHKSKPTVCAMFPVGRCLKIDGADCSSDKIQECQVEYILNDPGCGDGKETHTVRKWFEAFGIPLEDDFFKRWHQTVLEIGTVIRKAEKIYGESLLNKIWTLIYVLLYLSYNTAEDFLPQYISNAEKAVWIIGMMPLQ</sequence>